<proteinExistence type="predicted"/>
<keyword evidence="2" id="KW-0732">Signal</keyword>
<dbReference type="EMBL" id="FRAC01000030">
    <property type="protein sequence ID" value="SHL35460.1"/>
    <property type="molecule type" value="Genomic_DNA"/>
</dbReference>
<dbReference type="InterPro" id="IPR011105">
    <property type="entry name" value="Cell_wall_hydrolase_SleB"/>
</dbReference>
<evidence type="ECO:0000313" key="4">
    <source>
        <dbReference type="EMBL" id="SHL35460.1"/>
    </source>
</evidence>
<dbReference type="RefSeq" id="WP_139241300.1">
    <property type="nucleotide sequence ID" value="NZ_FRAC01000030.1"/>
</dbReference>
<dbReference type="Proteomes" id="UP000184386">
    <property type="component" value="Unassembled WGS sequence"/>
</dbReference>
<feature type="compositionally biased region" description="Basic and acidic residues" evidence="1">
    <location>
        <begin position="92"/>
        <end position="105"/>
    </location>
</feature>
<dbReference type="Gene3D" id="1.10.10.2520">
    <property type="entry name" value="Cell wall hydrolase SleB, domain 1"/>
    <property type="match status" value="1"/>
</dbReference>
<feature type="region of interest" description="Disordered" evidence="1">
    <location>
        <begin position="60"/>
        <end position="114"/>
    </location>
</feature>
<dbReference type="GO" id="GO:0016787">
    <property type="term" value="F:hydrolase activity"/>
    <property type="evidence" value="ECO:0007669"/>
    <property type="project" value="UniProtKB-KW"/>
</dbReference>
<feature type="signal peptide" evidence="2">
    <location>
        <begin position="1"/>
        <end position="26"/>
    </location>
</feature>
<name>A0A1M6ZYG8_9FIRM</name>
<organism evidence="4 5">
    <name type="scientific">Anaerocolumna jejuensis DSM 15929</name>
    <dbReference type="NCBI Taxonomy" id="1121322"/>
    <lineage>
        <taxon>Bacteria</taxon>
        <taxon>Bacillati</taxon>
        <taxon>Bacillota</taxon>
        <taxon>Clostridia</taxon>
        <taxon>Lachnospirales</taxon>
        <taxon>Lachnospiraceae</taxon>
        <taxon>Anaerocolumna</taxon>
    </lineage>
</organism>
<keyword evidence="4" id="KW-0378">Hydrolase</keyword>
<dbReference type="AlphaFoldDB" id="A0A1M6ZYG8"/>
<dbReference type="OrthoDB" id="9785345at2"/>
<dbReference type="InterPro" id="IPR042047">
    <property type="entry name" value="SleB_dom1"/>
</dbReference>
<feature type="domain" description="Cell wall hydrolase SleB" evidence="3">
    <location>
        <begin position="156"/>
        <end position="240"/>
    </location>
</feature>
<gene>
    <name evidence="4" type="ORF">SAMN02745136_04710</name>
</gene>
<dbReference type="Pfam" id="PF07486">
    <property type="entry name" value="Hydrolase_2"/>
    <property type="match status" value="1"/>
</dbReference>
<evidence type="ECO:0000313" key="5">
    <source>
        <dbReference type="Proteomes" id="UP000184386"/>
    </source>
</evidence>
<feature type="compositionally biased region" description="Low complexity" evidence="1">
    <location>
        <begin position="70"/>
        <end position="79"/>
    </location>
</feature>
<protein>
    <submittedName>
        <fullName evidence="4">Cell Wall Hydrolase</fullName>
    </submittedName>
</protein>
<evidence type="ECO:0000256" key="2">
    <source>
        <dbReference type="SAM" id="SignalP"/>
    </source>
</evidence>
<evidence type="ECO:0000259" key="3">
    <source>
        <dbReference type="Pfam" id="PF07486"/>
    </source>
</evidence>
<reference evidence="4 5" key="1">
    <citation type="submission" date="2016-11" db="EMBL/GenBank/DDBJ databases">
        <authorList>
            <person name="Jaros S."/>
            <person name="Januszkiewicz K."/>
            <person name="Wedrychowicz H."/>
        </authorList>
    </citation>
    <scope>NUCLEOTIDE SEQUENCE [LARGE SCALE GENOMIC DNA]</scope>
    <source>
        <strain evidence="4 5">DSM 15929</strain>
    </source>
</reference>
<feature type="chain" id="PRO_5012070785" evidence="2">
    <location>
        <begin position="27"/>
        <end position="266"/>
    </location>
</feature>
<evidence type="ECO:0000256" key="1">
    <source>
        <dbReference type="SAM" id="MobiDB-lite"/>
    </source>
</evidence>
<keyword evidence="5" id="KW-1185">Reference proteome</keyword>
<dbReference type="STRING" id="1121322.SAMN02745136_04710"/>
<sequence length="266" mass="28697">MKFRKLLLCMLAGIFLAGFANIYTYAAEEDQNVTVNTDTTDKTADTQNDAANTNIVTVPDSTTEDLQKPADAAGTANADTAKEETAAADNTTVKEQETKTADTTKKAPVKTKAKKAKAAKTAKAKVTKKATVKAAAKYSKADLRLLSALIYCEAGGEAYNGKLAVGIVVMNRVRVSAFPDSVKSVIYQRYQFGPATNGSLNRALAEYDNGKFNSQNEKACVRAAKEALSGARNITIGGKTKKFGSYLYFSGRLRGYTYRLGHHQFK</sequence>
<accession>A0A1M6ZYG8</accession>